<reference evidence="2" key="1">
    <citation type="journal article" date="2014" name="Front. Microbiol.">
        <title>High frequency of phylogenetically diverse reductive dehalogenase-homologous genes in deep subseafloor sedimentary metagenomes.</title>
        <authorList>
            <person name="Kawai M."/>
            <person name="Futagami T."/>
            <person name="Toyoda A."/>
            <person name="Takaki Y."/>
            <person name="Nishi S."/>
            <person name="Hori S."/>
            <person name="Arai W."/>
            <person name="Tsubouchi T."/>
            <person name="Morono Y."/>
            <person name="Uchiyama I."/>
            <person name="Ito T."/>
            <person name="Fujiyama A."/>
            <person name="Inagaki F."/>
            <person name="Takami H."/>
        </authorList>
    </citation>
    <scope>NUCLEOTIDE SEQUENCE</scope>
    <source>
        <strain evidence="2">Expedition CK06-06</strain>
    </source>
</reference>
<proteinExistence type="predicted"/>
<evidence type="ECO:0000256" key="1">
    <source>
        <dbReference type="SAM" id="Coils"/>
    </source>
</evidence>
<dbReference type="AlphaFoldDB" id="X1D083"/>
<feature type="coiled-coil region" evidence="1">
    <location>
        <begin position="19"/>
        <end position="46"/>
    </location>
</feature>
<sequence>RILEEVRMIKRSFKLIDTKKLIDHEVDNLRQRIEDISSELSLLENFGMRISKQMVIFAKK</sequence>
<gene>
    <name evidence="2" type="ORF">S01H4_64775</name>
</gene>
<dbReference type="EMBL" id="BART01039397">
    <property type="protein sequence ID" value="GAH13552.1"/>
    <property type="molecule type" value="Genomic_DNA"/>
</dbReference>
<keyword evidence="1" id="KW-0175">Coiled coil</keyword>
<name>X1D083_9ZZZZ</name>
<accession>X1D083</accession>
<evidence type="ECO:0000313" key="2">
    <source>
        <dbReference type="EMBL" id="GAH13552.1"/>
    </source>
</evidence>
<protein>
    <submittedName>
        <fullName evidence="2">Uncharacterized protein</fullName>
    </submittedName>
</protein>
<feature type="non-terminal residue" evidence="2">
    <location>
        <position position="1"/>
    </location>
</feature>
<comment type="caution">
    <text evidence="2">The sequence shown here is derived from an EMBL/GenBank/DDBJ whole genome shotgun (WGS) entry which is preliminary data.</text>
</comment>
<organism evidence="2">
    <name type="scientific">marine sediment metagenome</name>
    <dbReference type="NCBI Taxonomy" id="412755"/>
    <lineage>
        <taxon>unclassified sequences</taxon>
        <taxon>metagenomes</taxon>
        <taxon>ecological metagenomes</taxon>
    </lineage>
</organism>